<proteinExistence type="predicted"/>
<protein>
    <recommendedName>
        <fullName evidence="3">Reverse transcriptase zinc-binding domain-containing protein</fullName>
    </recommendedName>
</protein>
<dbReference type="EMBL" id="KN837117">
    <property type="protein sequence ID" value="KIJ44428.1"/>
    <property type="molecule type" value="Genomic_DNA"/>
</dbReference>
<keyword evidence="2" id="KW-1185">Reference proteome</keyword>
<dbReference type="HOGENOM" id="CLU_146165_0_0_1"/>
<accession>A0A0C9UN85</accession>
<organism evidence="1 2">
    <name type="scientific">Sphaerobolus stellatus (strain SS14)</name>
    <dbReference type="NCBI Taxonomy" id="990650"/>
    <lineage>
        <taxon>Eukaryota</taxon>
        <taxon>Fungi</taxon>
        <taxon>Dikarya</taxon>
        <taxon>Basidiomycota</taxon>
        <taxon>Agaricomycotina</taxon>
        <taxon>Agaricomycetes</taxon>
        <taxon>Phallomycetidae</taxon>
        <taxon>Geastrales</taxon>
        <taxon>Sphaerobolaceae</taxon>
        <taxon>Sphaerobolus</taxon>
    </lineage>
</organism>
<dbReference type="AlphaFoldDB" id="A0A0C9UN85"/>
<feature type="non-terminal residue" evidence="1">
    <location>
        <position position="85"/>
    </location>
</feature>
<name>A0A0C9UN85_SPHS4</name>
<evidence type="ECO:0008006" key="3">
    <source>
        <dbReference type="Google" id="ProtNLM"/>
    </source>
</evidence>
<dbReference type="OrthoDB" id="3267074at2759"/>
<evidence type="ECO:0000313" key="1">
    <source>
        <dbReference type="EMBL" id="KIJ44428.1"/>
    </source>
</evidence>
<reference evidence="1 2" key="1">
    <citation type="submission" date="2014-06" db="EMBL/GenBank/DDBJ databases">
        <title>Evolutionary Origins and Diversification of the Mycorrhizal Mutualists.</title>
        <authorList>
            <consortium name="DOE Joint Genome Institute"/>
            <consortium name="Mycorrhizal Genomics Consortium"/>
            <person name="Kohler A."/>
            <person name="Kuo A."/>
            <person name="Nagy L.G."/>
            <person name="Floudas D."/>
            <person name="Copeland A."/>
            <person name="Barry K.W."/>
            <person name="Cichocki N."/>
            <person name="Veneault-Fourrey C."/>
            <person name="LaButti K."/>
            <person name="Lindquist E.A."/>
            <person name="Lipzen A."/>
            <person name="Lundell T."/>
            <person name="Morin E."/>
            <person name="Murat C."/>
            <person name="Riley R."/>
            <person name="Ohm R."/>
            <person name="Sun H."/>
            <person name="Tunlid A."/>
            <person name="Henrissat B."/>
            <person name="Grigoriev I.V."/>
            <person name="Hibbett D.S."/>
            <person name="Martin F."/>
        </authorList>
    </citation>
    <scope>NUCLEOTIDE SEQUENCE [LARGE SCALE GENOMIC DNA]</scope>
    <source>
        <strain evidence="1 2">SS14</strain>
    </source>
</reference>
<sequence>LTQLRTGHAPLNAHLHRIGAWETPFCAITDWETVFHFLMACDAYRNQRNSLQNSIPQTMYTIGNLLSNKECIPKMLQYVDNTGRM</sequence>
<gene>
    <name evidence="1" type="ORF">M422DRAFT_99826</name>
</gene>
<evidence type="ECO:0000313" key="2">
    <source>
        <dbReference type="Proteomes" id="UP000054279"/>
    </source>
</evidence>
<feature type="non-terminal residue" evidence="1">
    <location>
        <position position="1"/>
    </location>
</feature>
<dbReference type="Proteomes" id="UP000054279">
    <property type="component" value="Unassembled WGS sequence"/>
</dbReference>